<dbReference type="SUPFAM" id="SSF54373">
    <property type="entry name" value="FAD-linked reductases, C-terminal domain"/>
    <property type="match status" value="1"/>
</dbReference>
<evidence type="ECO:0000259" key="1">
    <source>
        <dbReference type="Pfam" id="PF03275"/>
    </source>
</evidence>
<dbReference type="Gene3D" id="3.40.50.720">
    <property type="entry name" value="NAD(P)-binding Rossmann-like Domain"/>
    <property type="match status" value="3"/>
</dbReference>
<dbReference type="SUPFAM" id="SSF51971">
    <property type="entry name" value="Nucleotide-binding domain"/>
    <property type="match status" value="1"/>
</dbReference>
<comment type="caution">
    <text evidence="2">The sequence shown here is derived from an EMBL/GenBank/DDBJ whole genome shotgun (WGS) entry which is preliminary data.</text>
</comment>
<evidence type="ECO:0000313" key="3">
    <source>
        <dbReference type="Proteomes" id="UP001249959"/>
    </source>
</evidence>
<accession>A0ABU3TRP6</accession>
<dbReference type="Pfam" id="PF13450">
    <property type="entry name" value="NAD_binding_8"/>
    <property type="match status" value="1"/>
</dbReference>
<reference evidence="2 3" key="1">
    <citation type="submission" date="2023-09" db="EMBL/GenBank/DDBJ databases">
        <title>Aquirufa genomes.</title>
        <authorList>
            <person name="Pitt A."/>
        </authorList>
    </citation>
    <scope>NUCLEOTIDE SEQUENCE [LARGE SCALE GENOMIC DNA]</scope>
    <source>
        <strain evidence="2 3">LEOWEIH-7C</strain>
    </source>
</reference>
<feature type="domain" description="UDP-galactopyranose mutase C-terminal" evidence="1">
    <location>
        <begin position="115"/>
        <end position="316"/>
    </location>
</feature>
<dbReference type="PANTHER" id="PTHR21197:SF0">
    <property type="entry name" value="UDP-GALACTOPYRANOSE MUTASE"/>
    <property type="match status" value="1"/>
</dbReference>
<dbReference type="InterPro" id="IPR015899">
    <property type="entry name" value="UDP-GalPyranose_mutase_C"/>
</dbReference>
<protein>
    <submittedName>
        <fullName evidence="2">UDP-galactopyranose mutase</fullName>
    </submittedName>
</protein>
<evidence type="ECO:0000313" key="2">
    <source>
        <dbReference type="EMBL" id="MDU0808494.1"/>
    </source>
</evidence>
<dbReference type="RefSeq" id="WP_316070424.1">
    <property type="nucleotide sequence ID" value="NZ_JAVNWW010000001.1"/>
</dbReference>
<name>A0ABU3TRP6_9BACT</name>
<organism evidence="2 3">
    <name type="scientific">Aquirufa regiilacus</name>
    <dbReference type="NCBI Taxonomy" id="3024868"/>
    <lineage>
        <taxon>Bacteria</taxon>
        <taxon>Pseudomonadati</taxon>
        <taxon>Bacteroidota</taxon>
        <taxon>Cytophagia</taxon>
        <taxon>Cytophagales</taxon>
        <taxon>Flectobacillaceae</taxon>
        <taxon>Aquirufa</taxon>
    </lineage>
</organism>
<proteinExistence type="predicted"/>
<dbReference type="Pfam" id="PF03275">
    <property type="entry name" value="GLF"/>
    <property type="match status" value="1"/>
</dbReference>
<sequence>MLNKILVVGAGFSGAVIARMLGEKGFHVEVIDKRNHIAGNAFDFHNGHNILVHQYGPHLFHTNNQSVFAFLSRFTDWVDYQHRVKAILADGRLVTLPVNLDTKDQVGEDKVIDTFIRPYSEKMWGLKLEEISPDIINRVPIRNDQNELYFPDDQFQAMPKAGYTKMFENLLDHPNIHVRLETAFEKSMEADYMHVFNSMPIDEYYDYSLGPLPYRSLKFHHVDLPIPRIFPVCQVNFTNDGPYTRVVEWKNIPNSPQNEQFTSITYEEPCSYTENNNERFYPVKDASGKNRALFLQYKQIENPKTTFIGRLGQYVYLDMHQVVSSSIAIAEKFLKENTL</sequence>
<dbReference type="EMBL" id="JAVNWW010000001">
    <property type="protein sequence ID" value="MDU0808494.1"/>
    <property type="molecule type" value="Genomic_DNA"/>
</dbReference>
<dbReference type="PANTHER" id="PTHR21197">
    <property type="entry name" value="UDP-GALACTOPYRANOSE MUTASE"/>
    <property type="match status" value="1"/>
</dbReference>
<keyword evidence="3" id="KW-1185">Reference proteome</keyword>
<dbReference type="Proteomes" id="UP001249959">
    <property type="component" value="Unassembled WGS sequence"/>
</dbReference>
<gene>
    <name evidence="2" type="ORF">PQG45_05530</name>
</gene>